<dbReference type="STRING" id="265072.Mfla_1630"/>
<proteinExistence type="inferred from homology"/>
<keyword evidence="3" id="KW-1185">Reference proteome</keyword>
<dbReference type="InterPro" id="IPR003423">
    <property type="entry name" value="OMP_efflux"/>
</dbReference>
<name>Q1H0T9_METFK</name>
<accession>Q1H0T9</accession>
<evidence type="ECO:0000256" key="1">
    <source>
        <dbReference type="ARBA" id="ARBA00007613"/>
    </source>
</evidence>
<dbReference type="HOGENOM" id="CLU_012817_14_1_4"/>
<comment type="similarity">
    <text evidence="1">Belongs to the outer membrane factor (OMF) (TC 1.B.17) family.</text>
</comment>
<reference evidence="2 3" key="1">
    <citation type="submission" date="2006-03" db="EMBL/GenBank/DDBJ databases">
        <title>Complete sequence of Methylobacillus flagellatus KT.</title>
        <authorList>
            <consortium name="US DOE Joint Genome Institute"/>
            <person name="Copeland A."/>
            <person name="Lucas S."/>
            <person name="Lapidus A."/>
            <person name="Barry K."/>
            <person name="Detter J.C."/>
            <person name="Glavina del Rio T."/>
            <person name="Hammon N."/>
            <person name="Israni S."/>
            <person name="Dalin E."/>
            <person name="Tice H."/>
            <person name="Pitluck S."/>
            <person name="Brettin T."/>
            <person name="Bruce D."/>
            <person name="Han C."/>
            <person name="Tapia R."/>
            <person name="Saunders E."/>
            <person name="Gilna P."/>
            <person name="Schmutz J."/>
            <person name="Larimer F."/>
            <person name="Land M."/>
            <person name="Kyrpides N."/>
            <person name="Anderson I."/>
            <person name="Richardson P."/>
        </authorList>
    </citation>
    <scope>NUCLEOTIDE SEQUENCE [LARGE SCALE GENOMIC DNA]</scope>
    <source>
        <strain evidence="3">KT / ATCC 51484 / DSM 6875</strain>
    </source>
</reference>
<evidence type="ECO:0000313" key="2">
    <source>
        <dbReference type="EMBL" id="ABE49898.1"/>
    </source>
</evidence>
<dbReference type="Pfam" id="PF02321">
    <property type="entry name" value="OEP"/>
    <property type="match status" value="1"/>
</dbReference>
<dbReference type="InterPro" id="IPR010131">
    <property type="entry name" value="MdtP/NodT-like"/>
</dbReference>
<organism evidence="2 3">
    <name type="scientific">Methylobacillus flagellatus (strain ATCC 51484 / DSM 6875 / VKM B-1610 / KT)</name>
    <dbReference type="NCBI Taxonomy" id="265072"/>
    <lineage>
        <taxon>Bacteria</taxon>
        <taxon>Pseudomonadati</taxon>
        <taxon>Pseudomonadota</taxon>
        <taxon>Betaproteobacteria</taxon>
        <taxon>Nitrosomonadales</taxon>
        <taxon>Methylophilaceae</taxon>
        <taxon>Methylobacillus</taxon>
    </lineage>
</organism>
<dbReference type="KEGG" id="mfa:Mfla_1630"/>
<sequence>MKTIKRPPGLWTTITLCSLLATGCGYQQYQAHPLVAAHGHVSLRAHDTGDSGFLAYLHEEGYDSRPEQWGWQELMLCTLYFHPDLDVARAQLSRAIAAITTAEQRPNPSVSIAAGRRNEPEVPEVYSLRFNIPIETAGKRQARIDMASNLSESARLNIAQTTWNLRYRLLSSWIEFNAAHQNLTMLKEEVQLRSEIVSMLTLRLQAGMISSVELSNAKLQWQKSQQALVEEQGRIDELKTQLASNVGLPLDKFEQLPLQLHATSQLFEMQRDLDIANLIDTTAQDAALLNRVDIRAGLAAYAASEARLRLEIARQYPDIHLGPSYNYEEGFHIWSLGITSLLNVLHRNQGLIAEAKALRETEAAQFEALQARVIATMDSARSRYRSALLALEQARSLYDTQRTQTEQARLRFEHGFADRLELSTYQLENVLARQRFLAAEYQVQRAAAALEDSMQLPLENLDSLTSSSRRPALHHPFAEEAAS</sequence>
<dbReference type="PANTHER" id="PTHR30203">
    <property type="entry name" value="OUTER MEMBRANE CATION EFFLUX PROTEIN"/>
    <property type="match status" value="1"/>
</dbReference>
<dbReference type="PROSITE" id="PS51257">
    <property type="entry name" value="PROKAR_LIPOPROTEIN"/>
    <property type="match status" value="1"/>
</dbReference>
<dbReference type="Gene3D" id="1.20.1600.10">
    <property type="entry name" value="Outer membrane efflux proteins (OEP)"/>
    <property type="match status" value="1"/>
</dbReference>
<dbReference type="EMBL" id="CP000284">
    <property type="protein sequence ID" value="ABE49898.1"/>
    <property type="molecule type" value="Genomic_DNA"/>
</dbReference>
<evidence type="ECO:0000313" key="3">
    <source>
        <dbReference type="Proteomes" id="UP000002440"/>
    </source>
</evidence>
<dbReference type="AlphaFoldDB" id="Q1H0T9"/>
<dbReference type="SUPFAM" id="SSF56954">
    <property type="entry name" value="Outer membrane efflux proteins (OEP)"/>
    <property type="match status" value="1"/>
</dbReference>
<dbReference type="GO" id="GO:0015562">
    <property type="term" value="F:efflux transmembrane transporter activity"/>
    <property type="evidence" value="ECO:0007669"/>
    <property type="project" value="InterPro"/>
</dbReference>
<dbReference type="RefSeq" id="WP_011479852.1">
    <property type="nucleotide sequence ID" value="NC_007947.1"/>
</dbReference>
<protein>
    <submittedName>
        <fullName evidence="2">Outer membrane efflux protein</fullName>
    </submittedName>
</protein>
<dbReference type="eggNOG" id="COG1538">
    <property type="taxonomic scope" value="Bacteria"/>
</dbReference>
<gene>
    <name evidence="2" type="ordered locus">Mfla_1630</name>
</gene>
<dbReference type="Proteomes" id="UP000002440">
    <property type="component" value="Chromosome"/>
</dbReference>